<comment type="caution">
    <text evidence="5">The sequence shown here is derived from an EMBL/GenBank/DDBJ whole genome shotgun (WGS) entry which is preliminary data.</text>
</comment>
<accession>A0AA94EDI8</accession>
<sequence length="744" mass="84610">MGKDSMNQNSMKRKQWYQRATIRSVIMYVVLMVVIELGMYAVSKFGGLSEANARQLDAAQPWVVLALSVLFLWFYTRAIVKQYRKPTDLLSEYLANSATIHFELRRVENDFRVHWVSQNAEKLLGYSLDEIKSVNWWYNNLHPADRSSVVKKALRGLDEPEFVYEYRFRHADGHYIWIRDQLRHDDPSGKRIRGSWINISNDFSVPDDSLYTDAMHHVKVGLAELTEHRKLNVVDDIFASIIGLSAEEAQNLRLEDILTPISDNISGGHFPTNEAIEVIGRRPDQSRFKAQLLIRPCPRNEQVIACLADISLVEQQRQALHNAAFFDELSGLPNLRSLHLHFKSLIDELPEDRLAALITVNINQFHHINHRYGSLVGDKTLQRVAKRIKAALPFGSKLYAAGGDEFVVLINNITEYIDIQVITDNILRVFRDKFIIDNNAQFYLTCSSGSSIYPLDGYDSDQLLAQARSAMIRSRTEGTTISAGSQPQSAQPSHFHLQLAEDIKSTTLHQELEVYYQPIFNDAKNIIGAEALLRWNHPEFGLLSPALFLHHAEEAEKLADIGLWVLDEVVLQLNKWIANNSPLNYVSINLSAPQLTSTWIHKLREHYDRDPGLVTHLGIELSESVLNEPDLQVQNAIKALSELGLDIIIDDFGTGFASLTYLAEYPIDQIKIDRRFIANLVSSEKTQRIVESMMTFARAAGVEVVAEGVESEEQFELIRKMGCLKWQGHLIHPAKPVDELNELD</sequence>
<dbReference type="AlphaFoldDB" id="A0AA94EDI8"/>
<feature type="domain" description="GGDEF" evidence="4">
    <location>
        <begin position="353"/>
        <end position="487"/>
    </location>
</feature>
<proteinExistence type="predicted"/>
<dbReference type="InterPro" id="IPR000160">
    <property type="entry name" value="GGDEF_dom"/>
</dbReference>
<dbReference type="Gene3D" id="3.20.20.450">
    <property type="entry name" value="EAL domain"/>
    <property type="match status" value="1"/>
</dbReference>
<dbReference type="InterPro" id="IPR000014">
    <property type="entry name" value="PAS"/>
</dbReference>
<dbReference type="InterPro" id="IPR035919">
    <property type="entry name" value="EAL_sf"/>
</dbReference>
<evidence type="ECO:0000256" key="1">
    <source>
        <dbReference type="SAM" id="Phobius"/>
    </source>
</evidence>
<dbReference type="InterPro" id="IPR043128">
    <property type="entry name" value="Rev_trsase/Diguanyl_cyclase"/>
</dbReference>
<dbReference type="Pfam" id="PF08447">
    <property type="entry name" value="PAS_3"/>
    <property type="match status" value="1"/>
</dbReference>
<dbReference type="InterPro" id="IPR013655">
    <property type="entry name" value="PAS_fold_3"/>
</dbReference>
<dbReference type="InterPro" id="IPR035965">
    <property type="entry name" value="PAS-like_dom_sf"/>
</dbReference>
<dbReference type="SUPFAM" id="SSF55785">
    <property type="entry name" value="PYP-like sensor domain (PAS domain)"/>
    <property type="match status" value="1"/>
</dbReference>
<dbReference type="Proteomes" id="UP000286680">
    <property type="component" value="Unassembled WGS sequence"/>
</dbReference>
<dbReference type="SUPFAM" id="SSF55073">
    <property type="entry name" value="Nucleotide cyclase"/>
    <property type="match status" value="1"/>
</dbReference>
<dbReference type="InterPro" id="IPR029787">
    <property type="entry name" value="Nucleotide_cyclase"/>
</dbReference>
<protein>
    <recommendedName>
        <fullName evidence="7">PAS domain S-box-containing protein/diguanylate cyclase (GGDEF)-like protein</fullName>
    </recommendedName>
</protein>
<dbReference type="PANTHER" id="PTHR44757">
    <property type="entry name" value="DIGUANYLATE CYCLASE DGCP"/>
    <property type="match status" value="1"/>
</dbReference>
<dbReference type="CDD" id="cd01948">
    <property type="entry name" value="EAL"/>
    <property type="match status" value="1"/>
</dbReference>
<keyword evidence="1" id="KW-0812">Transmembrane</keyword>
<evidence type="ECO:0000313" key="6">
    <source>
        <dbReference type="Proteomes" id="UP000286680"/>
    </source>
</evidence>
<evidence type="ECO:0000313" key="5">
    <source>
        <dbReference type="EMBL" id="RUO42474.1"/>
    </source>
</evidence>
<feature type="transmembrane region" description="Helical" evidence="1">
    <location>
        <begin position="62"/>
        <end position="80"/>
    </location>
</feature>
<dbReference type="PROSITE" id="PS50887">
    <property type="entry name" value="GGDEF"/>
    <property type="match status" value="1"/>
</dbReference>
<keyword evidence="6" id="KW-1185">Reference proteome</keyword>
<dbReference type="Gene3D" id="3.30.450.20">
    <property type="entry name" value="PAS domain"/>
    <property type="match status" value="1"/>
</dbReference>
<dbReference type="PROSITE" id="PS50112">
    <property type="entry name" value="PAS"/>
    <property type="match status" value="1"/>
</dbReference>
<dbReference type="PANTHER" id="PTHR44757:SF2">
    <property type="entry name" value="BIOFILM ARCHITECTURE MAINTENANCE PROTEIN MBAA"/>
    <property type="match status" value="1"/>
</dbReference>
<dbReference type="EMBL" id="PIPS01000003">
    <property type="protein sequence ID" value="RUO42474.1"/>
    <property type="molecule type" value="Genomic_DNA"/>
</dbReference>
<evidence type="ECO:0000259" key="4">
    <source>
        <dbReference type="PROSITE" id="PS50887"/>
    </source>
</evidence>
<evidence type="ECO:0000259" key="2">
    <source>
        <dbReference type="PROSITE" id="PS50112"/>
    </source>
</evidence>
<dbReference type="PROSITE" id="PS50883">
    <property type="entry name" value="EAL"/>
    <property type="match status" value="1"/>
</dbReference>
<dbReference type="SMART" id="SM00091">
    <property type="entry name" value="PAS"/>
    <property type="match status" value="2"/>
</dbReference>
<dbReference type="CDD" id="cd01949">
    <property type="entry name" value="GGDEF"/>
    <property type="match status" value="1"/>
</dbReference>
<feature type="transmembrane region" description="Helical" evidence="1">
    <location>
        <begin position="20"/>
        <end position="42"/>
    </location>
</feature>
<organism evidence="5 6">
    <name type="scientific">Idiomarina aquatica</name>
    <dbReference type="NCBI Taxonomy" id="1327752"/>
    <lineage>
        <taxon>Bacteria</taxon>
        <taxon>Pseudomonadati</taxon>
        <taxon>Pseudomonadota</taxon>
        <taxon>Gammaproteobacteria</taxon>
        <taxon>Alteromonadales</taxon>
        <taxon>Idiomarinaceae</taxon>
        <taxon>Idiomarina</taxon>
    </lineage>
</organism>
<dbReference type="InterPro" id="IPR001633">
    <property type="entry name" value="EAL_dom"/>
</dbReference>
<dbReference type="SMART" id="SM00052">
    <property type="entry name" value="EAL"/>
    <property type="match status" value="1"/>
</dbReference>
<dbReference type="CDD" id="cd00130">
    <property type="entry name" value="PAS"/>
    <property type="match status" value="1"/>
</dbReference>
<keyword evidence="1" id="KW-1133">Transmembrane helix</keyword>
<evidence type="ECO:0008006" key="7">
    <source>
        <dbReference type="Google" id="ProtNLM"/>
    </source>
</evidence>
<dbReference type="SMART" id="SM00267">
    <property type="entry name" value="GGDEF"/>
    <property type="match status" value="1"/>
</dbReference>
<reference evidence="6" key="1">
    <citation type="journal article" date="2018" name="Front. Microbiol.">
        <title>Genome-Based Analysis Reveals the Taxonomy and Diversity of the Family Idiomarinaceae.</title>
        <authorList>
            <person name="Liu Y."/>
            <person name="Lai Q."/>
            <person name="Shao Z."/>
        </authorList>
    </citation>
    <scope>NUCLEOTIDE SEQUENCE [LARGE SCALE GENOMIC DNA]</scope>
    <source>
        <strain evidence="6">SN-14</strain>
    </source>
</reference>
<dbReference type="SUPFAM" id="SSF141868">
    <property type="entry name" value="EAL domain-like"/>
    <property type="match status" value="1"/>
</dbReference>
<name>A0AA94EDI8_9GAMM</name>
<keyword evidence="1" id="KW-0472">Membrane</keyword>
<feature type="domain" description="EAL" evidence="3">
    <location>
        <begin position="496"/>
        <end position="744"/>
    </location>
</feature>
<evidence type="ECO:0000259" key="3">
    <source>
        <dbReference type="PROSITE" id="PS50883"/>
    </source>
</evidence>
<dbReference type="InterPro" id="IPR052155">
    <property type="entry name" value="Biofilm_reg_signaling"/>
</dbReference>
<dbReference type="Pfam" id="PF00563">
    <property type="entry name" value="EAL"/>
    <property type="match status" value="1"/>
</dbReference>
<dbReference type="Pfam" id="PF00990">
    <property type="entry name" value="GGDEF"/>
    <property type="match status" value="1"/>
</dbReference>
<dbReference type="NCBIfam" id="TIGR00254">
    <property type="entry name" value="GGDEF"/>
    <property type="match status" value="1"/>
</dbReference>
<feature type="domain" description="PAS" evidence="2">
    <location>
        <begin position="107"/>
        <end position="160"/>
    </location>
</feature>
<dbReference type="NCBIfam" id="TIGR00229">
    <property type="entry name" value="sensory_box"/>
    <property type="match status" value="1"/>
</dbReference>
<dbReference type="Gene3D" id="3.30.70.270">
    <property type="match status" value="1"/>
</dbReference>
<gene>
    <name evidence="5" type="ORF">CWE23_10300</name>
</gene>